<dbReference type="Gene3D" id="1.25.10.10">
    <property type="entry name" value="Leucine-rich Repeat Variant"/>
    <property type="match status" value="3"/>
</dbReference>
<protein>
    <submittedName>
        <fullName evidence="5">Uncharacterized protein</fullName>
    </submittedName>
</protein>
<evidence type="ECO:0000259" key="3">
    <source>
        <dbReference type="Pfam" id="PF20416"/>
    </source>
</evidence>
<feature type="domain" description="U3 small nucleolar RNA-associated protein 20 C-terminal" evidence="4">
    <location>
        <begin position="2545"/>
        <end position="2619"/>
    </location>
</feature>
<dbReference type="InterPro" id="IPR011989">
    <property type="entry name" value="ARM-like"/>
</dbReference>
<feature type="region of interest" description="Disordered" evidence="1">
    <location>
        <begin position="1629"/>
        <end position="1648"/>
    </location>
</feature>
<dbReference type="InterPro" id="IPR016024">
    <property type="entry name" value="ARM-type_fold"/>
</dbReference>
<feature type="compositionally biased region" description="Basic and acidic residues" evidence="1">
    <location>
        <begin position="2598"/>
        <end position="2610"/>
    </location>
</feature>
<evidence type="ECO:0000259" key="4">
    <source>
        <dbReference type="Pfam" id="PF23099"/>
    </source>
</evidence>
<evidence type="ECO:0000313" key="5">
    <source>
        <dbReference type="EMBL" id="PVH99038.1"/>
    </source>
</evidence>
<dbReference type="InterPro" id="IPR057525">
    <property type="entry name" value="UTP20_C"/>
</dbReference>
<evidence type="ECO:0000256" key="1">
    <source>
        <dbReference type="SAM" id="MobiDB-lite"/>
    </source>
</evidence>
<proteinExistence type="predicted"/>
<dbReference type="OrthoDB" id="360653at2759"/>
<dbReference type="Pfam" id="PF23099">
    <property type="entry name" value="UTP20_C"/>
    <property type="match status" value="1"/>
</dbReference>
<feature type="compositionally biased region" description="Basic and acidic residues" evidence="1">
    <location>
        <begin position="2579"/>
        <end position="2591"/>
    </location>
</feature>
<evidence type="ECO:0000259" key="2">
    <source>
        <dbReference type="Pfam" id="PF07539"/>
    </source>
</evidence>
<feature type="region of interest" description="Disordered" evidence="1">
    <location>
        <begin position="2422"/>
        <end position="2460"/>
    </location>
</feature>
<dbReference type="InterPro" id="IPR011430">
    <property type="entry name" value="UTP20_N"/>
</dbReference>
<dbReference type="GO" id="GO:0032040">
    <property type="term" value="C:small-subunit processome"/>
    <property type="evidence" value="ECO:0007669"/>
    <property type="project" value="TreeGrafter"/>
</dbReference>
<dbReference type="InterPro" id="IPR052575">
    <property type="entry name" value="SSU_processome_comp_20"/>
</dbReference>
<dbReference type="SUPFAM" id="SSF48371">
    <property type="entry name" value="ARM repeat"/>
    <property type="match status" value="2"/>
</dbReference>
<feature type="region of interest" description="Disordered" evidence="1">
    <location>
        <begin position="1"/>
        <end position="26"/>
    </location>
</feature>
<dbReference type="Pfam" id="PF07539">
    <property type="entry name" value="UTP20_N"/>
    <property type="match status" value="1"/>
</dbReference>
<organism evidence="5 6">
    <name type="scientific">Periconia macrospinosa</name>
    <dbReference type="NCBI Taxonomy" id="97972"/>
    <lineage>
        <taxon>Eukaryota</taxon>
        <taxon>Fungi</taxon>
        <taxon>Dikarya</taxon>
        <taxon>Ascomycota</taxon>
        <taxon>Pezizomycotina</taxon>
        <taxon>Dothideomycetes</taxon>
        <taxon>Pleosporomycetidae</taxon>
        <taxon>Pleosporales</taxon>
        <taxon>Massarineae</taxon>
        <taxon>Periconiaceae</taxon>
        <taxon>Periconia</taxon>
    </lineage>
</organism>
<accession>A0A2V1DLX7</accession>
<feature type="compositionally biased region" description="Acidic residues" evidence="1">
    <location>
        <begin position="2422"/>
        <end position="2444"/>
    </location>
</feature>
<evidence type="ECO:0000313" key="6">
    <source>
        <dbReference type="Proteomes" id="UP000244855"/>
    </source>
</evidence>
<keyword evidence="6" id="KW-1185">Reference proteome</keyword>
<feature type="region of interest" description="Disordered" evidence="1">
    <location>
        <begin position="2578"/>
        <end position="2628"/>
    </location>
</feature>
<dbReference type="PANTHER" id="PTHR17695:SF11">
    <property type="entry name" value="SMALL SUBUNIT PROCESSOME COMPONENT 20 HOMOLOG"/>
    <property type="match status" value="1"/>
</dbReference>
<dbReference type="InterPro" id="IPR046523">
    <property type="entry name" value="UTP20_dom"/>
</dbReference>
<feature type="domain" description="U3 small nucleolar RNA-associated protein 20 N-terminal" evidence="2">
    <location>
        <begin position="875"/>
        <end position="1471"/>
    </location>
</feature>
<reference evidence="5 6" key="1">
    <citation type="journal article" date="2018" name="Sci. Rep.">
        <title>Comparative genomics provides insights into the lifestyle and reveals functional heterogeneity of dark septate endophytic fungi.</title>
        <authorList>
            <person name="Knapp D.G."/>
            <person name="Nemeth J.B."/>
            <person name="Barry K."/>
            <person name="Hainaut M."/>
            <person name="Henrissat B."/>
            <person name="Johnson J."/>
            <person name="Kuo A."/>
            <person name="Lim J.H.P."/>
            <person name="Lipzen A."/>
            <person name="Nolan M."/>
            <person name="Ohm R.A."/>
            <person name="Tamas L."/>
            <person name="Grigoriev I.V."/>
            <person name="Spatafora J.W."/>
            <person name="Nagy L.G."/>
            <person name="Kovacs G.M."/>
        </authorList>
    </citation>
    <scope>NUCLEOTIDE SEQUENCE [LARGE SCALE GENOMIC DNA]</scope>
    <source>
        <strain evidence="5 6">DSE2036</strain>
    </source>
</reference>
<dbReference type="PANTHER" id="PTHR17695">
    <property type="entry name" value="SMALL SUBUNIT PROCESSOME COMPONENT 20 HOMOLOG"/>
    <property type="match status" value="1"/>
</dbReference>
<sequence>MAAMSRGYVAGPKSRPPKHVKGGTVSSRNHRFESFSARIAKLKIEPVRRGRSTIIDDAELDSAFSYFNDALVEWRDLNISETFSRFARQVAPLSDSLPQVLHHSDRILDLLVEYIQKGDKHSEEPLLSLLAHLAHDLGVRFETHFERAVRTVSHLAATHADVEVIEWSFTCLAWLFKYLSRLLVPDLRPLFDLMAPLLGKEHQKSFVTRFASDSLSFLVRKAGAIHHRDSAPLKLLTKHISEHLKELQGSGKDYEFQQGIMSLFADSIKGVQRGLHSSAVAITSELLAAAYDGEYMQFRTPPLQPILEGVIISTIHHTDAQHFEPLLEAILAHINKSALDSRFLAISSRLVFVICGVRKGSRVAAWNPVLNTLDLLLDEAHSSSALDSEFIQSFLSAVSVVFQYCPLDVAIPHVPLLEKLCRGTWEKHFLLFCTIFSDIGAERFNALLMSYFKRYISQKAHENIEELCHVLPTMHRKGLIPATAIQCSTLWQEAMVQRFEQLANAQPSDGGLAQTAYECNAVLDAIGGLILTEDTTQAIAKHLHLALEHALDVSDIAHARPVDIVAAGNGLCFLSQHDNLLGSLEDLWPSLCAASAVYGQFLAYWKGLLALVKRHRGTLTRQGPHMESLKQAMMRCLGSPSHDLRLNTLDLLKVLISQDEKPQNAIATATIIEQTPANMDTQRSVSMRVGQLATMYPEVASDEWVGEAIPTFCFGLLHVKLASVWNDACAALKAICTTSEGESHVTRIAFQWIVQPENQDYPDNTPAGPTPSRYGTEFQCTNLMQLEHIIMEDKNAVEDPSERLFARYNATHAAFPLITPFSRTQALRVLNDIPLVAEKRSRLLVPVLLDWTSEQRFEGGPEDESAAEKTTKSHRWTRKDQKAMLSLFSKFVNPKVLFKSDEVYEALLALLGNGDVEIQKASLEALVAWKEPSIIEYKENLFFLLDDARFRDEVSNFLDIGTENDLVKVEHRDRLLPVLLRLLYGRVISGKRGLETKRKAVFQTLIRFEGDAINQFLAIALGALNEISIVQDGQIDEGLLQEERMPPRRQLGMLTMLEDMLSTLGTTFHPFVGQVIDPILYCLIRASRELGKSSAVSDSEASVSSLTKSIRQRSLASVNLLFESCPLFFWDSYPAVIVSEVVNPRIHQFPIESAQSISGMLRLFAAWAKSLSTASFLVDYNADVMHKIIECLSVPSAKNEVKRFVLDDIIRTLVSLATSMDGPASDKILRNRIHSNILQPFSSSMLIAIGGLLRKSPSKELLESGVQTVAELAPHIVGSAESRSMLEISSFLLKQPTNRVTPYTKLGLLRILHEFIPRCDEADLVQLFPTVYDAICPLFSYFKDRASRTTLCDILQDLATAHPDLTSLAELCHDLNAFSASRLDEPDFDRRAAAFDLVTGEAAHSYSLKQWKPLVFNMLYFIKDNQELSIRVNASLSLRRFIQVSIKDDEYKSFLSSAILPGIHNGMRESSELVRVEYLAVLAQLVETYHDWEPITDLQLLAQGDEESSFYSNILHIQGHRRLRALRRLASQATQLRSGNIYHILLPLLEHFVFNKADDEGANSLAGETIKTISALSQGLEWPQFRSLFKRYSGYLASKEDMQKMMIKLLAGLMDGLSQSGRQKGYVVAGREQDQELTPQGPRDEDAMEVESPVSTLVRTLPQQDKLASDLVNNILPDLTGFLHKKDDSTVSLRVPIAVAVAKVLLVLPPMEIELRLPSLLLDIGHILKSRAQDARDLARNTLTEIACITGPAYLGFILKALRIALQRGYQLHVLSFTLHSILVKLSEKLQPGDLDYCLPDIVDVILDDTFGLTGQEKDAEEYISKMKEVKSSKSFDSMDLIARSVTPTHLADLIVPIRSLLLEKLNSKAVQKIDELLRRIGLGILQNPSVQGRDMLVFCYELIQEVYKASENSHETQRVDPRNKKYLINMKGASKSGARLSTTSYIYKITRFSLDILRTVLRKNEILQTPKHLTGFLPVIGDALLAGQEEVQVSAIRLISTIIKVPMRELDENCSVYVEEAVRSIKGAPSSNSEIAQASLKLITSVLRERPNVEIKERHLAELLKRIRPDLDEPDRQGVTFGFLKAVMNRKIIIAEVYEVMDRVAAMMITNHTRSTRDLARSNYFHFLTEYPQAKNRFRKQVEFLLKNLRYDHVEGRQSVMEALNLLLNKVGDDALQEELGMMFVPLVHAMVNDDSSDCRTMAGALLKRVFEHADSTRLKSFSLDLRTWLEQDENTGMKRLGIQCWGLYIEAVDVKPKDLSFVMEQLETAMATSLNRRDDDDWELLYYALTVFMKLCKSMPDVMFSPDKKGFWSALQSCVSYPHAWIKLTAAKLMGTLFADIASTNGDAGLSNLPLRGSRGLSLMEDDMVKLTHAFLRNLEMTTVGEELCTQSIRNLAFLGRCLSANGATWTWKRTGDADDLEDDDADGDEDDAVNEDIEKSEEEWRGCSPSPKPHKHTRPTAIHRLMIRLSGIIRRETKIMKLSSLYPKTATMTLLETLTNKLAIDTLSSSLPHLLTTFTTLTDPATTVPRSTDPTFNDTYRALIDKATEIISVLQKRMGTPEYLRVMGEVQKGVRQRREERKQKRKIEAVSAPEKWGKEKQRRNEVKKAKRKEKNAEYRGKRRGG</sequence>
<dbReference type="Pfam" id="PF20416">
    <property type="entry name" value="UTP20"/>
    <property type="match status" value="1"/>
</dbReference>
<feature type="domain" description="U3 small nucleolar RNA-associated protein 20" evidence="3">
    <location>
        <begin position="1686"/>
        <end position="1904"/>
    </location>
</feature>
<name>A0A2V1DLX7_9PLEO</name>
<dbReference type="EMBL" id="KZ805400">
    <property type="protein sequence ID" value="PVH99038.1"/>
    <property type="molecule type" value="Genomic_DNA"/>
</dbReference>
<dbReference type="Proteomes" id="UP000244855">
    <property type="component" value="Unassembled WGS sequence"/>
</dbReference>
<gene>
    <name evidence="5" type="ORF">DM02DRAFT_672941</name>
</gene>
<dbReference type="STRING" id="97972.A0A2V1DLX7"/>
<dbReference type="GO" id="GO:0030686">
    <property type="term" value="C:90S preribosome"/>
    <property type="evidence" value="ECO:0007669"/>
    <property type="project" value="TreeGrafter"/>
</dbReference>